<dbReference type="PANTHER" id="PTHR46888">
    <property type="entry name" value="ZINC KNUCKLE DOMAINCONTAINING PROTEIN-RELATED"/>
    <property type="match status" value="1"/>
</dbReference>
<organism evidence="1 2">
    <name type="scientific">Rhipicephalus microplus</name>
    <name type="common">Cattle tick</name>
    <name type="synonym">Boophilus microplus</name>
    <dbReference type="NCBI Taxonomy" id="6941"/>
    <lineage>
        <taxon>Eukaryota</taxon>
        <taxon>Metazoa</taxon>
        <taxon>Ecdysozoa</taxon>
        <taxon>Arthropoda</taxon>
        <taxon>Chelicerata</taxon>
        <taxon>Arachnida</taxon>
        <taxon>Acari</taxon>
        <taxon>Parasitiformes</taxon>
        <taxon>Ixodida</taxon>
        <taxon>Ixodoidea</taxon>
        <taxon>Ixodidae</taxon>
        <taxon>Rhipicephalinae</taxon>
        <taxon>Rhipicephalus</taxon>
        <taxon>Boophilus</taxon>
    </lineage>
</organism>
<proteinExistence type="predicted"/>
<dbReference type="AlphaFoldDB" id="A0A9J6CX35"/>
<accession>A0A9J6CX35</accession>
<evidence type="ECO:0000313" key="2">
    <source>
        <dbReference type="Proteomes" id="UP000821866"/>
    </source>
</evidence>
<comment type="caution">
    <text evidence="1">The sequence shown here is derived from an EMBL/GenBank/DDBJ whole genome shotgun (WGS) entry which is preliminary data.</text>
</comment>
<name>A0A9J6CX35_RHIMP</name>
<protein>
    <submittedName>
        <fullName evidence="1">Uncharacterized protein</fullName>
    </submittedName>
</protein>
<dbReference type="EMBL" id="JABSTU010005449">
    <property type="protein sequence ID" value="KAH7942701.1"/>
    <property type="molecule type" value="Genomic_DNA"/>
</dbReference>
<dbReference type="Proteomes" id="UP000821866">
    <property type="component" value="Unassembled WGS sequence"/>
</dbReference>
<reference evidence="1" key="2">
    <citation type="submission" date="2021-09" db="EMBL/GenBank/DDBJ databases">
        <authorList>
            <person name="Jia N."/>
            <person name="Wang J."/>
            <person name="Shi W."/>
            <person name="Du L."/>
            <person name="Sun Y."/>
            <person name="Zhan W."/>
            <person name="Jiang J."/>
            <person name="Wang Q."/>
            <person name="Zhang B."/>
            <person name="Ji P."/>
            <person name="Sakyi L.B."/>
            <person name="Cui X."/>
            <person name="Yuan T."/>
            <person name="Jiang B."/>
            <person name="Yang W."/>
            <person name="Lam T.T.-Y."/>
            <person name="Chang Q."/>
            <person name="Ding S."/>
            <person name="Wang X."/>
            <person name="Zhu J."/>
            <person name="Ruan X."/>
            <person name="Zhao L."/>
            <person name="Wei J."/>
            <person name="Que T."/>
            <person name="Du C."/>
            <person name="Cheng J."/>
            <person name="Dai P."/>
            <person name="Han X."/>
            <person name="Huang E."/>
            <person name="Gao Y."/>
            <person name="Liu J."/>
            <person name="Shao H."/>
            <person name="Ye R."/>
            <person name="Li L."/>
            <person name="Wei W."/>
            <person name="Wang X."/>
            <person name="Wang C."/>
            <person name="Huo Q."/>
            <person name="Li W."/>
            <person name="Guo W."/>
            <person name="Chen H."/>
            <person name="Chen S."/>
            <person name="Zhou L."/>
            <person name="Zhou L."/>
            <person name="Ni X."/>
            <person name="Tian J."/>
            <person name="Zhou Y."/>
            <person name="Sheng Y."/>
            <person name="Liu T."/>
            <person name="Pan Y."/>
            <person name="Xia L."/>
            <person name="Li J."/>
            <person name="Zhao F."/>
            <person name="Cao W."/>
        </authorList>
    </citation>
    <scope>NUCLEOTIDE SEQUENCE</scope>
    <source>
        <strain evidence="1">Rmic-2018</strain>
        <tissue evidence="1">Larvae</tissue>
    </source>
</reference>
<reference evidence="1" key="1">
    <citation type="journal article" date="2020" name="Cell">
        <title>Large-Scale Comparative Analyses of Tick Genomes Elucidate Their Genetic Diversity and Vector Capacities.</title>
        <authorList>
            <consortium name="Tick Genome and Microbiome Consortium (TIGMIC)"/>
            <person name="Jia N."/>
            <person name="Wang J."/>
            <person name="Shi W."/>
            <person name="Du L."/>
            <person name="Sun Y."/>
            <person name="Zhan W."/>
            <person name="Jiang J.F."/>
            <person name="Wang Q."/>
            <person name="Zhang B."/>
            <person name="Ji P."/>
            <person name="Bell-Sakyi L."/>
            <person name="Cui X.M."/>
            <person name="Yuan T.T."/>
            <person name="Jiang B.G."/>
            <person name="Yang W.F."/>
            <person name="Lam T.T."/>
            <person name="Chang Q.C."/>
            <person name="Ding S.J."/>
            <person name="Wang X.J."/>
            <person name="Zhu J.G."/>
            <person name="Ruan X.D."/>
            <person name="Zhao L."/>
            <person name="Wei J.T."/>
            <person name="Ye R.Z."/>
            <person name="Que T.C."/>
            <person name="Du C.H."/>
            <person name="Zhou Y.H."/>
            <person name="Cheng J.X."/>
            <person name="Dai P.F."/>
            <person name="Guo W.B."/>
            <person name="Han X.H."/>
            <person name="Huang E.J."/>
            <person name="Li L.F."/>
            <person name="Wei W."/>
            <person name="Gao Y.C."/>
            <person name="Liu J.Z."/>
            <person name="Shao H.Z."/>
            <person name="Wang X."/>
            <person name="Wang C.C."/>
            <person name="Yang T.C."/>
            <person name="Huo Q.B."/>
            <person name="Li W."/>
            <person name="Chen H.Y."/>
            <person name="Chen S.E."/>
            <person name="Zhou L.G."/>
            <person name="Ni X.B."/>
            <person name="Tian J.H."/>
            <person name="Sheng Y."/>
            <person name="Liu T."/>
            <person name="Pan Y.S."/>
            <person name="Xia L.Y."/>
            <person name="Li J."/>
            <person name="Zhao F."/>
            <person name="Cao W.C."/>
        </authorList>
    </citation>
    <scope>NUCLEOTIDE SEQUENCE</scope>
    <source>
        <strain evidence="1">Rmic-2018</strain>
    </source>
</reference>
<gene>
    <name evidence="1" type="ORF">HPB51_028617</name>
</gene>
<evidence type="ECO:0000313" key="1">
    <source>
        <dbReference type="EMBL" id="KAH7942701.1"/>
    </source>
</evidence>
<keyword evidence="2" id="KW-1185">Reference proteome</keyword>
<sequence length="138" mass="15614">MSYLSTQLAPEEYQDYDTLKCIVLDELKLSATKYQRRLLMVTKGCGETRKALVTRVDSYLNFYVEAQGASTFRRLVELLVADQIKAGLTEEALKYGKLREGEAWLTVIKLAPLFYAFEEATGEGSSCKKVRTAKRTDP</sequence>
<dbReference type="VEuPathDB" id="VectorBase:LOC119164613"/>
<dbReference type="PANTHER" id="PTHR46888:SF1">
    <property type="entry name" value="RIBONUCLEASE H"/>
    <property type="match status" value="1"/>
</dbReference>